<keyword evidence="2" id="KW-0812">Transmembrane</keyword>
<dbReference type="InterPro" id="IPR030381">
    <property type="entry name" value="G_DYNAMIN_dom"/>
</dbReference>
<keyword evidence="10" id="KW-0472">Membrane</keyword>
<dbReference type="RefSeq" id="XP_006819998.1">
    <property type="nucleotide sequence ID" value="XM_006819935.1"/>
</dbReference>
<dbReference type="SUPFAM" id="SSF111479">
    <property type="entry name" value="Fzo-like conserved region"/>
    <property type="match status" value="1"/>
</dbReference>
<feature type="coiled-coil region" evidence="11">
    <location>
        <begin position="582"/>
        <end position="609"/>
    </location>
</feature>
<accession>A0ABM0MJ07</accession>
<dbReference type="SUPFAM" id="SSF52540">
    <property type="entry name" value="P-loop containing nucleoside triphosphate hydrolases"/>
    <property type="match status" value="1"/>
</dbReference>
<dbReference type="GeneID" id="102800824"/>
<gene>
    <name evidence="14" type="primary">LOC102800824</name>
</gene>
<proteinExistence type="predicted"/>
<keyword evidence="4" id="KW-1000">Mitochondrion outer membrane</keyword>
<evidence type="ECO:0000256" key="2">
    <source>
        <dbReference type="ARBA" id="ARBA00022692"/>
    </source>
</evidence>
<evidence type="ECO:0000313" key="14">
    <source>
        <dbReference type="RefSeq" id="XP_006819998.1"/>
    </source>
</evidence>
<dbReference type="PANTHER" id="PTHR10465:SF3">
    <property type="entry name" value="TRANSMEMBRANE GTPASE MARF-RELATED"/>
    <property type="match status" value="1"/>
</dbReference>
<evidence type="ECO:0000256" key="6">
    <source>
        <dbReference type="ARBA" id="ARBA00022989"/>
    </source>
</evidence>
<evidence type="ECO:0000313" key="13">
    <source>
        <dbReference type="Proteomes" id="UP000694865"/>
    </source>
</evidence>
<keyword evidence="7 11" id="KW-0175">Coiled coil</keyword>
<evidence type="ECO:0000256" key="10">
    <source>
        <dbReference type="ARBA" id="ARBA00023136"/>
    </source>
</evidence>
<evidence type="ECO:0000256" key="8">
    <source>
        <dbReference type="ARBA" id="ARBA00023128"/>
    </source>
</evidence>
<evidence type="ECO:0000256" key="4">
    <source>
        <dbReference type="ARBA" id="ARBA00022787"/>
    </source>
</evidence>
<evidence type="ECO:0000256" key="7">
    <source>
        <dbReference type="ARBA" id="ARBA00023054"/>
    </source>
</evidence>
<dbReference type="Gene3D" id="3.40.50.300">
    <property type="entry name" value="P-loop containing nucleotide triphosphate hydrolases"/>
    <property type="match status" value="1"/>
</dbReference>
<keyword evidence="8" id="KW-0496">Mitochondrion</keyword>
<feature type="domain" description="Dynamin-type G" evidence="12">
    <location>
        <begin position="73"/>
        <end position="328"/>
    </location>
</feature>
<protein>
    <submittedName>
        <fullName evidence="14">Mitofusin-2-like</fullName>
    </submittedName>
</protein>
<keyword evidence="6" id="KW-1133">Transmembrane helix</keyword>
<evidence type="ECO:0000256" key="11">
    <source>
        <dbReference type="SAM" id="Coils"/>
    </source>
</evidence>
<evidence type="ECO:0000259" key="12">
    <source>
        <dbReference type="PROSITE" id="PS51718"/>
    </source>
</evidence>
<dbReference type="InterPro" id="IPR027094">
    <property type="entry name" value="Mitofusin_fam"/>
</dbReference>
<dbReference type="InterPro" id="IPR045063">
    <property type="entry name" value="Dynamin_N"/>
</dbReference>
<reference evidence="14" key="1">
    <citation type="submission" date="2025-08" db="UniProtKB">
        <authorList>
            <consortium name="RefSeq"/>
        </authorList>
    </citation>
    <scope>IDENTIFICATION</scope>
    <source>
        <tissue evidence="14">Testes</tissue>
    </source>
</reference>
<name>A0ABM0MJ07_SACKO</name>
<evidence type="ECO:0000256" key="3">
    <source>
        <dbReference type="ARBA" id="ARBA00022741"/>
    </source>
</evidence>
<dbReference type="Pfam" id="PF00350">
    <property type="entry name" value="Dynamin_N"/>
    <property type="match status" value="1"/>
</dbReference>
<keyword evidence="13" id="KW-1185">Reference proteome</keyword>
<evidence type="ECO:0000256" key="5">
    <source>
        <dbReference type="ARBA" id="ARBA00022801"/>
    </source>
</evidence>
<organism evidence="13 14">
    <name type="scientific">Saccoglossus kowalevskii</name>
    <name type="common">Acorn worm</name>
    <dbReference type="NCBI Taxonomy" id="10224"/>
    <lineage>
        <taxon>Eukaryota</taxon>
        <taxon>Metazoa</taxon>
        <taxon>Hemichordata</taxon>
        <taxon>Enteropneusta</taxon>
        <taxon>Harrimaniidae</taxon>
        <taxon>Saccoglossus</taxon>
    </lineage>
</organism>
<evidence type="ECO:0000256" key="9">
    <source>
        <dbReference type="ARBA" id="ARBA00023134"/>
    </source>
</evidence>
<dbReference type="InterPro" id="IPR006884">
    <property type="entry name" value="Fzo/mitofusin_HR2"/>
</dbReference>
<dbReference type="Proteomes" id="UP000694865">
    <property type="component" value="Unplaced"/>
</dbReference>
<keyword evidence="9" id="KW-0342">GTP-binding</keyword>
<keyword evidence="3" id="KW-0547">Nucleotide-binding</keyword>
<dbReference type="PROSITE" id="PS51718">
    <property type="entry name" value="G_DYNAMIN_2"/>
    <property type="match status" value="1"/>
</dbReference>
<dbReference type="InterPro" id="IPR027417">
    <property type="entry name" value="P-loop_NTPase"/>
</dbReference>
<dbReference type="PANTHER" id="PTHR10465">
    <property type="entry name" value="TRANSMEMBRANE GTPASE FZO1"/>
    <property type="match status" value="1"/>
</dbReference>
<dbReference type="Pfam" id="PF04799">
    <property type="entry name" value="Fzo_mitofusin"/>
    <property type="match status" value="1"/>
</dbReference>
<evidence type="ECO:0000256" key="1">
    <source>
        <dbReference type="ARBA" id="ARBA00004374"/>
    </source>
</evidence>
<keyword evidence="5" id="KW-0378">Hydrolase</keyword>
<dbReference type="CDD" id="cd09912">
    <property type="entry name" value="DLP_2"/>
    <property type="match status" value="1"/>
</dbReference>
<comment type="subcellular location">
    <subcellularLocation>
        <location evidence="1">Mitochondrion outer membrane</location>
        <topology evidence="1">Multi-pass membrane protein</topology>
    </subcellularLocation>
</comment>
<dbReference type="Gene3D" id="1.20.5.110">
    <property type="match status" value="1"/>
</dbReference>
<sequence>MPYQPVEDVHSPLKRFVEAKKQINDVFRQIVSHLEESVKFLEEISESVEVSGDHATEVQAHKVKVEGIGEVLARDHMKVAFFGRTSSGKSTVINAMLKDKVLPTGIGHTTDCFLSIEGSDTSEAYLIIPQSNERRNVRSVSQLAHALSNEKLADQSSLIHVFWPSSRCALLKDDLVLVDSPGVDVTADLDSWIDDHCLDADVFVLVANAESTLMRTEKSFFHKVAEKLSKPNIFILNNRWDASASEPDSMEDVKKQHLERSIGFLVEELKVITKQQAEDRVFFVSAKEALCCRIQKVQGMPEAGECKPCRVVTVSSALIDEIRRLSILVDEFDKPFHPDALVVKHYKDELQNHIEEGIGRNISARCSNDLTLSVSVAGKEMKERLSALLPEEHKSVDIIFPRSDFDLSYRLDCRHLCGDFKEDLEFKFSLGWTALVNRFLGPKNAKLALMGLDHVMPKPASTVPYSSSPEDIIEARNQDDLAVSVMTGLAALTSQTSMGLIVIAGIVWKAVGWRLLAVGCGLYGAVYFYERLTWTNKAKQRKFKKQFVEYATERLQLVVNFTSSNCSHQVQQELSSGFAQLCHQIDIAKDDLKQQIQCLDNEVGRQERIQNDAKLLRNKAGWLENELNSFINQYLECSP</sequence>